<keyword evidence="6" id="KW-1185">Reference proteome</keyword>
<dbReference type="GO" id="GO:0000271">
    <property type="term" value="P:polysaccharide biosynthetic process"/>
    <property type="evidence" value="ECO:0007669"/>
    <property type="project" value="TreeGrafter"/>
</dbReference>
<dbReference type="HOGENOM" id="CLU_033332_7_2_0"/>
<keyword evidence="3 4" id="KW-0663">Pyridoxal phosphate</keyword>
<evidence type="ECO:0000313" key="5">
    <source>
        <dbReference type="EMBL" id="CAO80532.1"/>
    </source>
</evidence>
<dbReference type="Pfam" id="PF01041">
    <property type="entry name" value="DegT_DnrJ_EryC1"/>
    <property type="match status" value="1"/>
</dbReference>
<dbReference type="EC" id="2.6.1.50" evidence="5"/>
<dbReference type="Gene3D" id="3.90.1150.10">
    <property type="entry name" value="Aspartate Aminotransferase, domain 1"/>
    <property type="match status" value="1"/>
</dbReference>
<keyword evidence="5" id="KW-0808">Transferase</keyword>
<reference evidence="5 6" key="1">
    <citation type="journal article" date="2008" name="J. Bacteriol.">
        <title>'Candidatus Cloacamonas acidaminovorans': genome sequence reconstruction provides a first glimpse of a new bacterial division.</title>
        <authorList>
            <person name="Pelletier E."/>
            <person name="Kreimeyer A."/>
            <person name="Bocs S."/>
            <person name="Rouy Z."/>
            <person name="Gyapay G."/>
            <person name="Chouari R."/>
            <person name="Riviere D."/>
            <person name="Ganesan A."/>
            <person name="Daegelen P."/>
            <person name="Sghir A."/>
            <person name="Cohen G.N."/>
            <person name="Medigue C."/>
            <person name="Weissenbach J."/>
            <person name="Le Paslier D."/>
        </authorList>
    </citation>
    <scope>NUCLEOTIDE SEQUENCE [LARGE SCALE GENOMIC DNA]</scope>
    <source>
        <strain evidence="6">Evry</strain>
    </source>
</reference>
<name>B0VEW5_CLOAI</name>
<dbReference type="PIRSF" id="PIRSF000390">
    <property type="entry name" value="PLP_StrS"/>
    <property type="match status" value="1"/>
</dbReference>
<dbReference type="EMBL" id="CU466930">
    <property type="protein sequence ID" value="CAO80532.1"/>
    <property type="molecule type" value="Genomic_DNA"/>
</dbReference>
<feature type="active site" description="Proton acceptor" evidence="2">
    <location>
        <position position="189"/>
    </location>
</feature>
<dbReference type="GO" id="GO:0047310">
    <property type="term" value="F:glutamine-scyllo-inositol transaminase activity"/>
    <property type="evidence" value="ECO:0007669"/>
    <property type="project" value="UniProtKB-EC"/>
</dbReference>
<organism evidence="5 6">
    <name type="scientific">Cloacimonas acidaminovorans (strain Evry)</name>
    <dbReference type="NCBI Taxonomy" id="459349"/>
    <lineage>
        <taxon>Bacteria</taxon>
        <taxon>Pseudomonadati</taxon>
        <taxon>Candidatus Cloacimonadota</taxon>
        <taxon>Candidatus Cloacimonadia</taxon>
        <taxon>Candidatus Cloacimonadales</taxon>
        <taxon>Candidatus Cloacimonadaceae</taxon>
        <taxon>Candidatus Cloacimonas</taxon>
    </lineage>
</organism>
<dbReference type="InterPro" id="IPR015421">
    <property type="entry name" value="PyrdxlP-dep_Trfase_major"/>
</dbReference>
<dbReference type="InterPro" id="IPR015424">
    <property type="entry name" value="PyrdxlP-dep_Trfase"/>
</dbReference>
<sequence length="385" mass="44017">MPGNKEKLMNIRLFKPYVGQEELDSIKDTFERGWIGLGAKVSELEQKWSNYIGGSFSLAVNSATAALHLAVTAFNFPRGKKVLVPAITFVSTANAALYNGLKPVFVDVDPITLQMDLCDLKKKYDNDCVAIIPVHLGGYPVDIENILDFAEDKGLKVIEDCAHCAGGEYKGKKLGTWGHIGCFSFEEKKLMTTGDGGMICSNDEEIIEKLKPYRWVGIDKDTWRRAIEFRDEANNDAYHWHYVISVLGYKYNMNDLAASIGLVQLKKLDYMNMTRSQHINLYLNKIKGLKEIKPLLPYNTERDVYWMFGVRTKRRDELIIYLKEKGISTGVHFYPLTLHPLFKNFYVPCKIAETVWKEFITLPLFVELTNEEIDYIAKVLYDFEG</sequence>
<dbReference type="InterPro" id="IPR000653">
    <property type="entry name" value="DegT/StrS_aminotransferase"/>
</dbReference>
<dbReference type="STRING" id="459349.CLOAM0647"/>
<evidence type="ECO:0000313" key="6">
    <source>
        <dbReference type="Proteomes" id="UP000002019"/>
    </source>
</evidence>
<accession>B0VEW5</accession>
<dbReference type="KEGG" id="caci:CLOAM0647"/>
<dbReference type="InterPro" id="IPR015422">
    <property type="entry name" value="PyrdxlP-dep_Trfase_small"/>
</dbReference>
<proteinExistence type="inferred from homology"/>
<dbReference type="Gene3D" id="3.40.640.10">
    <property type="entry name" value="Type I PLP-dependent aspartate aminotransferase-like (Major domain)"/>
    <property type="match status" value="1"/>
</dbReference>
<feature type="modified residue" description="N6-(pyridoxal phosphate)lysine" evidence="3">
    <location>
        <position position="189"/>
    </location>
</feature>
<dbReference type="PANTHER" id="PTHR30244">
    <property type="entry name" value="TRANSAMINASE"/>
    <property type="match status" value="1"/>
</dbReference>
<dbReference type="eggNOG" id="COG0399">
    <property type="taxonomic scope" value="Bacteria"/>
</dbReference>
<dbReference type="AlphaFoldDB" id="B0VEW5"/>
<dbReference type="CDD" id="cd00616">
    <property type="entry name" value="AHBA_syn"/>
    <property type="match status" value="1"/>
</dbReference>
<evidence type="ECO:0000256" key="4">
    <source>
        <dbReference type="RuleBase" id="RU004508"/>
    </source>
</evidence>
<evidence type="ECO:0000256" key="1">
    <source>
        <dbReference type="ARBA" id="ARBA00037999"/>
    </source>
</evidence>
<dbReference type="SUPFAM" id="SSF53383">
    <property type="entry name" value="PLP-dependent transferases"/>
    <property type="match status" value="1"/>
</dbReference>
<gene>
    <name evidence="5" type="ordered locus">CLOAM0647</name>
</gene>
<comment type="similarity">
    <text evidence="1 4">Belongs to the DegT/DnrJ/EryC1 family.</text>
</comment>
<evidence type="ECO:0000256" key="3">
    <source>
        <dbReference type="PIRSR" id="PIRSR000390-2"/>
    </source>
</evidence>
<dbReference type="GO" id="GO:0030170">
    <property type="term" value="F:pyridoxal phosphate binding"/>
    <property type="evidence" value="ECO:0007669"/>
    <property type="project" value="TreeGrafter"/>
</dbReference>
<keyword evidence="5" id="KW-0032">Aminotransferase</keyword>
<evidence type="ECO:0000256" key="2">
    <source>
        <dbReference type="PIRSR" id="PIRSR000390-1"/>
    </source>
</evidence>
<dbReference type="Proteomes" id="UP000002019">
    <property type="component" value="Chromosome"/>
</dbReference>
<protein>
    <submittedName>
        <fullName evidence="5">Uridine 5'-(Beta-1-threo-pentapyranosyl-4-ulose diphosphate) aminotransferase, PLP-dependent</fullName>
        <ecNumber evidence="5">2.6.1.50</ecNumber>
    </submittedName>
</protein>
<dbReference type="PANTHER" id="PTHR30244:SF34">
    <property type="entry name" value="DTDP-4-AMINO-4,6-DIDEOXYGALACTOSE TRANSAMINASE"/>
    <property type="match status" value="1"/>
</dbReference>